<dbReference type="InterPro" id="IPR025906">
    <property type="entry name" value="YjfB_motility"/>
</dbReference>
<accession>A0A8J4H2P9</accession>
<name>A0A8J4H2P9_9BACL</name>
<comment type="caution">
    <text evidence="1">The sequence shown here is derived from an EMBL/GenBank/DDBJ whole genome shotgun (WGS) entry which is preliminary data.</text>
</comment>
<dbReference type="AlphaFoldDB" id="A0A8J4H2P9"/>
<dbReference type="Proteomes" id="UP000677918">
    <property type="component" value="Unassembled WGS sequence"/>
</dbReference>
<organism evidence="1 2">
    <name type="scientific">Xylanibacillus composti</name>
    <dbReference type="NCBI Taxonomy" id="1572762"/>
    <lineage>
        <taxon>Bacteria</taxon>
        <taxon>Bacillati</taxon>
        <taxon>Bacillota</taxon>
        <taxon>Bacilli</taxon>
        <taxon>Bacillales</taxon>
        <taxon>Paenibacillaceae</taxon>
        <taxon>Xylanibacillus</taxon>
    </lineage>
</organism>
<evidence type="ECO:0000313" key="2">
    <source>
        <dbReference type="Proteomes" id="UP000677918"/>
    </source>
</evidence>
<dbReference type="Pfam" id="PF14070">
    <property type="entry name" value="YjfB_motility"/>
    <property type="match status" value="1"/>
</dbReference>
<protein>
    <recommendedName>
        <fullName evidence="3">Motility protein</fullName>
    </recommendedName>
</protein>
<dbReference type="EMBL" id="BOVK01000005">
    <property type="protein sequence ID" value="GIQ67518.1"/>
    <property type="molecule type" value="Genomic_DNA"/>
</dbReference>
<proteinExistence type="predicted"/>
<evidence type="ECO:0008006" key="3">
    <source>
        <dbReference type="Google" id="ProtNLM"/>
    </source>
</evidence>
<gene>
    <name evidence="1" type="ORF">XYCOK13_03420</name>
</gene>
<sequence>MNVSGALQAANSGNMLKQAVGIAMLDKAMSAEAAQMEKLLSGFEKNQKEIQQAAHPYLGKQLDIQV</sequence>
<keyword evidence="2" id="KW-1185">Reference proteome</keyword>
<reference evidence="1" key="1">
    <citation type="submission" date="2021-04" db="EMBL/GenBank/DDBJ databases">
        <title>Draft genome sequence of Xylanibacillus composti strain K13.</title>
        <authorList>
            <person name="Uke A."/>
            <person name="Chhe C."/>
            <person name="Baramee S."/>
            <person name="Kosugi A."/>
        </authorList>
    </citation>
    <scope>NUCLEOTIDE SEQUENCE</scope>
    <source>
        <strain evidence="1">K13</strain>
    </source>
</reference>
<evidence type="ECO:0000313" key="1">
    <source>
        <dbReference type="EMBL" id="GIQ67518.1"/>
    </source>
</evidence>
<dbReference type="RefSeq" id="WP_213410115.1">
    <property type="nucleotide sequence ID" value="NZ_BOVK01000005.1"/>
</dbReference>